<dbReference type="OrthoDB" id="9789562at2"/>
<name>A0A1G5PFS0_9PSED</name>
<dbReference type="Gene3D" id="3.40.50.300">
    <property type="entry name" value="P-loop containing nucleotide triphosphate hydrolases"/>
    <property type="match status" value="1"/>
</dbReference>
<evidence type="ECO:0000313" key="3">
    <source>
        <dbReference type="Proteomes" id="UP000183046"/>
    </source>
</evidence>
<reference evidence="3" key="1">
    <citation type="submission" date="2016-10" db="EMBL/GenBank/DDBJ databases">
        <authorList>
            <person name="de Groot N.N."/>
        </authorList>
    </citation>
    <scope>NUCLEOTIDE SEQUENCE [LARGE SCALE GENOMIC DNA]</scope>
    <source>
        <strain evidence="3">DSM 15758</strain>
    </source>
</reference>
<dbReference type="GO" id="GO:0005524">
    <property type="term" value="F:ATP binding"/>
    <property type="evidence" value="ECO:0007669"/>
    <property type="project" value="InterPro"/>
</dbReference>
<feature type="domain" description="ATPase AAA-type core" evidence="1">
    <location>
        <begin position="642"/>
        <end position="709"/>
    </location>
</feature>
<dbReference type="EMBL" id="FMWB01000024">
    <property type="protein sequence ID" value="SCZ48384.1"/>
    <property type="molecule type" value="Genomic_DNA"/>
</dbReference>
<evidence type="ECO:0000313" key="2">
    <source>
        <dbReference type="EMBL" id="SCZ48384.1"/>
    </source>
</evidence>
<dbReference type="Pfam" id="PF13304">
    <property type="entry name" value="AAA_21"/>
    <property type="match status" value="1"/>
</dbReference>
<dbReference type="InterPro" id="IPR003959">
    <property type="entry name" value="ATPase_AAA_core"/>
</dbReference>
<dbReference type="GeneID" id="92663936"/>
<dbReference type="PANTHER" id="PTHR32182:SF22">
    <property type="entry name" value="ATP-DEPENDENT ENDONUCLEASE, OLD FAMILY-RELATED"/>
    <property type="match status" value="1"/>
</dbReference>
<proteinExistence type="predicted"/>
<dbReference type="SUPFAM" id="SSF52540">
    <property type="entry name" value="P-loop containing nucleoside triphosphate hydrolases"/>
    <property type="match status" value="1"/>
</dbReference>
<dbReference type="PANTHER" id="PTHR32182">
    <property type="entry name" value="DNA REPLICATION AND REPAIR PROTEIN RECF"/>
    <property type="match status" value="1"/>
</dbReference>
<gene>
    <name evidence="2" type="ORF">SAMN05216279_1245</name>
</gene>
<evidence type="ECO:0000259" key="1">
    <source>
        <dbReference type="Pfam" id="PF13304"/>
    </source>
</evidence>
<dbReference type="InterPro" id="IPR027417">
    <property type="entry name" value="P-loop_NTPase"/>
</dbReference>
<sequence>MPLLDEIIGWAGGLRPWQQEALRRIFARAELTQDDIETILRMVREQEREDATTGGARPFTLDDVPGAGSGATVRLVGVSGLDQVNGFPSGRAFDLAPEGMTIFFGHNGAGKSGYARVFKNACNARHRVEVLPDAFGAATPARLPSADFAILVDGTPETARWVQNGPAHLHLSSVSVYDAACANDYIDAEGTPAFQPYGLTHLTRLVLLQRDLQARIGTERNALALDTRQFEPLKGDTEVGRYIAKLGGDSDRAVLARLGTVGDDELRRLEFLKRTLLESDPVPQALALERLATRLDQAQRRAEEVQRWVNDRAIARAKELITTEKTAHLAMQLAQARLQDRDTLNAMELPVTSSPTATLLEGTGAELWQTMYRAAEAFSQQTAYPEHPFPHLEPDAYCVLCQQPYSTDASERMRRFAAFVADSATADAQAATLARMNALGKVQAVDLNVLDVPTRADVEERLPDLHAAITAAASVWTARHTWVSQALQTGNWSPESEPLPIEANLDSLFAAKAASLRVDANTLRTSADPALRLALTQELAELEARQRLANQLGAVERFVQDSQVHATLSRCHAALNPAAVSRKLTSLAATHVTEALAASMNAELKALGYKRRVQPDLSGRTELGVTKVTLRLQEITAKASKVLSEGEQRALGMAMFLAELESLPHTSTVIFDDPSTSLDHVYRRAIARRLVALAETRQVLVFTHDAVFLTELAMALQRADRSASYKTIGWDESPGLVSEGLTWTTMDTKARLADLESRAKALNVPVGSDPDDELERQIASGYSSLRGTVERAIREVFLNNTVQPFSDVVSVEAFGAVIGHPAEEWEQLLAVYARACEATEAHDTPGERQLPLPAREELLGDIAQVLELIKNATKRRTAYENLRRERTAQRKKLFGG</sequence>
<accession>A0A1G5PFS0</accession>
<dbReference type="AlphaFoldDB" id="A0A1G5PFS0"/>
<organism evidence="2 3">
    <name type="scientific">Pseudomonas oryzihabitans</name>
    <dbReference type="NCBI Taxonomy" id="47885"/>
    <lineage>
        <taxon>Bacteria</taxon>
        <taxon>Pseudomonadati</taxon>
        <taxon>Pseudomonadota</taxon>
        <taxon>Gammaproteobacteria</taxon>
        <taxon>Pseudomonadales</taxon>
        <taxon>Pseudomonadaceae</taxon>
        <taxon>Pseudomonas</taxon>
    </lineage>
</organism>
<dbReference type="GO" id="GO:0006302">
    <property type="term" value="P:double-strand break repair"/>
    <property type="evidence" value="ECO:0007669"/>
    <property type="project" value="TreeGrafter"/>
</dbReference>
<dbReference type="GO" id="GO:0000731">
    <property type="term" value="P:DNA synthesis involved in DNA repair"/>
    <property type="evidence" value="ECO:0007669"/>
    <property type="project" value="TreeGrafter"/>
</dbReference>
<dbReference type="Proteomes" id="UP000183046">
    <property type="component" value="Unassembled WGS sequence"/>
</dbReference>
<dbReference type="GO" id="GO:0016887">
    <property type="term" value="F:ATP hydrolysis activity"/>
    <property type="evidence" value="ECO:0007669"/>
    <property type="project" value="InterPro"/>
</dbReference>
<protein>
    <submittedName>
        <fullName evidence="2">AAA domain-containing protein, putative AbiEii toxin, Type IV TA system</fullName>
    </submittedName>
</protein>
<comment type="caution">
    <text evidence="2">The sequence shown here is derived from an EMBL/GenBank/DDBJ whole genome shotgun (WGS) entry which is preliminary data.</text>
</comment>
<dbReference type="RefSeq" id="WP_058131653.1">
    <property type="nucleotide sequence ID" value="NZ_FMWB01000024.1"/>
</dbReference>
<dbReference type="CDD" id="cd00267">
    <property type="entry name" value="ABC_ATPase"/>
    <property type="match status" value="1"/>
</dbReference>